<evidence type="ECO:0000259" key="2">
    <source>
        <dbReference type="SMART" id="SM00852"/>
    </source>
</evidence>
<dbReference type="EMBL" id="LJCO01000017">
    <property type="protein sequence ID" value="KPV45010.1"/>
    <property type="molecule type" value="Genomic_DNA"/>
</dbReference>
<sequence>MVKREIPVEQAIGMTLAHDLTRIVPGQFKGRAFAKGHVIQPEDVPVLLDIGKRYIYVLEIGSDELHENDAAVIMAEAVAGDGLEWGEVHEGKVVLKAVTDGMLWVNQEAVTAMNLIDGISITTRPNLIHVTKGTSVAGVRPIPLVIEKNKVDEVVTIANEVKDKRSAIDVLPYKMKTAALVTTGSEIQSGRIEDKSGPVLRAKLEAYGIQVGRQVFPGDEKDAIVSEIVSAADLGVDLVLVTGGMSVDPDDRSPASIREAATQVVTYGTPMLPGSMLMLAYRGKTAIFGLPGAVLHDAKTSFDVLLPRVLARMKVTKSDIAQLGVGGWLNE</sequence>
<comment type="cofactor">
    <cofactor evidence="1">
        <name>Mg(2+)</name>
        <dbReference type="ChEBI" id="CHEBI:18420"/>
    </cofactor>
</comment>
<dbReference type="SUPFAM" id="SSF53218">
    <property type="entry name" value="Molybdenum cofactor biosynthesis proteins"/>
    <property type="match status" value="1"/>
</dbReference>
<keyword evidence="1" id="KW-0501">Molybdenum cofactor biosynthesis</keyword>
<dbReference type="InterPro" id="IPR036425">
    <property type="entry name" value="MoaB/Mog-like_dom_sf"/>
</dbReference>
<dbReference type="STRING" id="471514.AN477_04410"/>
<dbReference type="Gene3D" id="3.40.980.10">
    <property type="entry name" value="MoaB/Mog-like domain"/>
    <property type="match status" value="1"/>
</dbReference>
<dbReference type="PANTHER" id="PTHR10192">
    <property type="entry name" value="MOLYBDOPTERIN BIOSYNTHESIS PROTEIN"/>
    <property type="match status" value="1"/>
</dbReference>
<comment type="pathway">
    <text evidence="1">Cofactor biosynthesis; molybdopterin biosynthesis.</text>
</comment>
<dbReference type="CDD" id="cd03522">
    <property type="entry name" value="MoeA_like"/>
    <property type="match status" value="1"/>
</dbReference>
<evidence type="ECO:0000313" key="3">
    <source>
        <dbReference type="EMBL" id="KPV45010.1"/>
    </source>
</evidence>
<organism evidence="3 4">
    <name type="scientific">Alicyclobacillus ferrooxydans</name>
    <dbReference type="NCBI Taxonomy" id="471514"/>
    <lineage>
        <taxon>Bacteria</taxon>
        <taxon>Bacillati</taxon>
        <taxon>Bacillota</taxon>
        <taxon>Bacilli</taxon>
        <taxon>Bacillales</taxon>
        <taxon>Alicyclobacillaceae</taxon>
        <taxon>Alicyclobacillus</taxon>
    </lineage>
</organism>
<keyword evidence="4" id="KW-1185">Reference proteome</keyword>
<dbReference type="GO" id="GO:0005829">
    <property type="term" value="C:cytosol"/>
    <property type="evidence" value="ECO:0007669"/>
    <property type="project" value="TreeGrafter"/>
</dbReference>
<dbReference type="EC" id="2.10.1.1" evidence="1"/>
<reference evidence="3 4" key="1">
    <citation type="submission" date="2015-09" db="EMBL/GenBank/DDBJ databases">
        <title>Draft genome sequence of Alicyclobacillus ferrooxydans DSM 22381.</title>
        <authorList>
            <person name="Hemp J."/>
        </authorList>
    </citation>
    <scope>NUCLEOTIDE SEQUENCE [LARGE SCALE GENOMIC DNA]</scope>
    <source>
        <strain evidence="3 4">TC-34</strain>
    </source>
</reference>
<keyword evidence="1" id="KW-0460">Magnesium</keyword>
<evidence type="ECO:0000256" key="1">
    <source>
        <dbReference type="RuleBase" id="RU365090"/>
    </source>
</evidence>
<comment type="function">
    <text evidence="1">Catalyzes the insertion of molybdate into adenylated molybdopterin with the concomitant release of AMP.</text>
</comment>
<dbReference type="OrthoDB" id="9767940at2"/>
<protein>
    <recommendedName>
        <fullName evidence="1">Molybdopterin molybdenumtransferase</fullName>
        <ecNumber evidence="1">2.10.1.1</ecNumber>
    </recommendedName>
</protein>
<dbReference type="GO" id="GO:0006777">
    <property type="term" value="P:Mo-molybdopterin cofactor biosynthetic process"/>
    <property type="evidence" value="ECO:0007669"/>
    <property type="project" value="UniProtKB-UniRule"/>
</dbReference>
<gene>
    <name evidence="3" type="ORF">AN477_04410</name>
</gene>
<accession>A0A0P9CQ67</accession>
<comment type="caution">
    <text evidence="3">The sequence shown here is derived from an EMBL/GenBank/DDBJ whole genome shotgun (WGS) entry which is preliminary data.</text>
</comment>
<keyword evidence="1" id="KW-0808">Transferase</keyword>
<dbReference type="GO" id="GO:0046872">
    <property type="term" value="F:metal ion binding"/>
    <property type="evidence" value="ECO:0007669"/>
    <property type="project" value="UniProtKB-UniRule"/>
</dbReference>
<keyword evidence="1" id="KW-0500">Molybdenum</keyword>
<dbReference type="AlphaFoldDB" id="A0A0P9CQ67"/>
<name>A0A0P9CQ67_9BACL</name>
<dbReference type="RefSeq" id="WP_054967966.1">
    <property type="nucleotide sequence ID" value="NZ_LJCO01000017.1"/>
</dbReference>
<dbReference type="UniPathway" id="UPA00344"/>
<feature type="domain" description="MoaB/Mog" evidence="2">
    <location>
        <begin position="179"/>
        <end position="312"/>
    </location>
</feature>
<dbReference type="GO" id="GO:0061599">
    <property type="term" value="F:molybdopterin molybdotransferase activity"/>
    <property type="evidence" value="ECO:0007669"/>
    <property type="project" value="UniProtKB-UniRule"/>
</dbReference>
<dbReference type="Pfam" id="PF00994">
    <property type="entry name" value="MoCF_biosynth"/>
    <property type="match status" value="1"/>
</dbReference>
<dbReference type="Proteomes" id="UP000050482">
    <property type="component" value="Unassembled WGS sequence"/>
</dbReference>
<dbReference type="InterPro" id="IPR038987">
    <property type="entry name" value="MoeA-like"/>
</dbReference>
<comment type="catalytic activity">
    <reaction evidence="1">
        <text>adenylyl-molybdopterin + molybdate = Mo-molybdopterin + AMP + H(+)</text>
        <dbReference type="Rhea" id="RHEA:35047"/>
        <dbReference type="ChEBI" id="CHEBI:15378"/>
        <dbReference type="ChEBI" id="CHEBI:36264"/>
        <dbReference type="ChEBI" id="CHEBI:62727"/>
        <dbReference type="ChEBI" id="CHEBI:71302"/>
        <dbReference type="ChEBI" id="CHEBI:456215"/>
    </reaction>
</comment>
<comment type="similarity">
    <text evidence="1">Belongs to the MoeA family.</text>
</comment>
<keyword evidence="1" id="KW-0479">Metal-binding</keyword>
<dbReference type="PATRIC" id="fig|471514.4.peg.2726"/>
<evidence type="ECO:0000313" key="4">
    <source>
        <dbReference type="Proteomes" id="UP000050482"/>
    </source>
</evidence>
<dbReference type="SMART" id="SM00852">
    <property type="entry name" value="MoCF_biosynth"/>
    <property type="match status" value="1"/>
</dbReference>
<dbReference type="InterPro" id="IPR001453">
    <property type="entry name" value="MoaB/Mog_dom"/>
</dbReference>
<proteinExistence type="inferred from homology"/>
<dbReference type="PANTHER" id="PTHR10192:SF28">
    <property type="entry name" value="MOLYBDOPTERIN MOLYBDENUMTRANSFERASE"/>
    <property type="match status" value="1"/>
</dbReference>